<dbReference type="PANTHER" id="PTHR11733:SF167">
    <property type="entry name" value="FI17812P1-RELATED"/>
    <property type="match status" value="1"/>
</dbReference>
<dbReference type="PANTHER" id="PTHR11733">
    <property type="entry name" value="ZINC METALLOPROTEASE FAMILY M13 NEPRILYSIN-RELATED"/>
    <property type="match status" value="1"/>
</dbReference>
<organism evidence="10 11">
    <name type="scientific">Arachidicoccus rhizosphaerae</name>
    <dbReference type="NCBI Taxonomy" id="551991"/>
    <lineage>
        <taxon>Bacteria</taxon>
        <taxon>Pseudomonadati</taxon>
        <taxon>Bacteroidota</taxon>
        <taxon>Chitinophagia</taxon>
        <taxon>Chitinophagales</taxon>
        <taxon>Chitinophagaceae</taxon>
        <taxon>Arachidicoccus</taxon>
    </lineage>
</organism>
<evidence type="ECO:0000256" key="4">
    <source>
        <dbReference type="ARBA" id="ARBA00022723"/>
    </source>
</evidence>
<accession>A0A1H3W835</accession>
<dbReference type="Gene3D" id="3.40.390.10">
    <property type="entry name" value="Collagenase (Catalytic Domain)"/>
    <property type="match status" value="1"/>
</dbReference>
<evidence type="ECO:0000259" key="9">
    <source>
        <dbReference type="Pfam" id="PF05649"/>
    </source>
</evidence>
<dbReference type="Gene3D" id="1.10.1380.10">
    <property type="entry name" value="Neutral endopeptidase , domain2"/>
    <property type="match status" value="1"/>
</dbReference>
<dbReference type="GO" id="GO:0046872">
    <property type="term" value="F:metal ion binding"/>
    <property type="evidence" value="ECO:0007669"/>
    <property type="project" value="UniProtKB-KW"/>
</dbReference>
<evidence type="ECO:0000313" key="11">
    <source>
        <dbReference type="Proteomes" id="UP000199041"/>
    </source>
</evidence>
<dbReference type="PRINTS" id="PR00786">
    <property type="entry name" value="NEPRILYSIN"/>
</dbReference>
<evidence type="ECO:0000256" key="1">
    <source>
        <dbReference type="ARBA" id="ARBA00001947"/>
    </source>
</evidence>
<keyword evidence="4" id="KW-0479">Metal-binding</keyword>
<feature type="domain" description="Peptidase M13 C-terminal" evidence="8">
    <location>
        <begin position="470"/>
        <end position="673"/>
    </location>
</feature>
<dbReference type="AlphaFoldDB" id="A0A1H3W835"/>
<comment type="cofactor">
    <cofactor evidence="1">
        <name>Zn(2+)</name>
        <dbReference type="ChEBI" id="CHEBI:29105"/>
    </cofactor>
</comment>
<keyword evidence="3" id="KW-0645">Protease</keyword>
<proteinExistence type="inferred from homology"/>
<reference evidence="10 11" key="1">
    <citation type="submission" date="2016-10" db="EMBL/GenBank/DDBJ databases">
        <authorList>
            <person name="de Groot N.N."/>
        </authorList>
    </citation>
    <scope>NUCLEOTIDE SEQUENCE [LARGE SCALE GENOMIC DNA]</scope>
    <source>
        <strain evidence="10 11">Vu-144</strain>
    </source>
</reference>
<keyword evidence="5" id="KW-0378">Hydrolase</keyword>
<name>A0A1H3W835_9BACT</name>
<dbReference type="InterPro" id="IPR000718">
    <property type="entry name" value="Peptidase_M13"/>
</dbReference>
<dbReference type="InterPro" id="IPR018497">
    <property type="entry name" value="Peptidase_M13_C"/>
</dbReference>
<dbReference type="Proteomes" id="UP000199041">
    <property type="component" value="Unassembled WGS sequence"/>
</dbReference>
<dbReference type="GO" id="GO:0005886">
    <property type="term" value="C:plasma membrane"/>
    <property type="evidence" value="ECO:0007669"/>
    <property type="project" value="TreeGrafter"/>
</dbReference>
<keyword evidence="11" id="KW-1185">Reference proteome</keyword>
<feature type="domain" description="Peptidase M13 N-terminal" evidence="9">
    <location>
        <begin position="36"/>
        <end position="418"/>
    </location>
</feature>
<protein>
    <submittedName>
        <fullName evidence="10">Putative endopeptidase</fullName>
    </submittedName>
</protein>
<dbReference type="InterPro" id="IPR042089">
    <property type="entry name" value="Peptidase_M13_dom_2"/>
</dbReference>
<evidence type="ECO:0000259" key="8">
    <source>
        <dbReference type="Pfam" id="PF01431"/>
    </source>
</evidence>
<evidence type="ECO:0000256" key="3">
    <source>
        <dbReference type="ARBA" id="ARBA00022670"/>
    </source>
</evidence>
<dbReference type="Pfam" id="PF01431">
    <property type="entry name" value="Peptidase_M13"/>
    <property type="match status" value="1"/>
</dbReference>
<keyword evidence="6" id="KW-0862">Zinc</keyword>
<dbReference type="GO" id="GO:0004222">
    <property type="term" value="F:metalloendopeptidase activity"/>
    <property type="evidence" value="ECO:0007669"/>
    <property type="project" value="InterPro"/>
</dbReference>
<dbReference type="InterPro" id="IPR008753">
    <property type="entry name" value="Peptidase_M13_N"/>
</dbReference>
<comment type="similarity">
    <text evidence="2">Belongs to the peptidase M13 family.</text>
</comment>
<dbReference type="SUPFAM" id="SSF55486">
    <property type="entry name" value="Metalloproteases ('zincins'), catalytic domain"/>
    <property type="match status" value="1"/>
</dbReference>
<evidence type="ECO:0000256" key="5">
    <source>
        <dbReference type="ARBA" id="ARBA00022801"/>
    </source>
</evidence>
<evidence type="ECO:0000256" key="7">
    <source>
        <dbReference type="ARBA" id="ARBA00023049"/>
    </source>
</evidence>
<dbReference type="EMBL" id="FNQY01000002">
    <property type="protein sequence ID" value="SDZ83237.1"/>
    <property type="molecule type" value="Genomic_DNA"/>
</dbReference>
<evidence type="ECO:0000313" key="10">
    <source>
        <dbReference type="EMBL" id="SDZ83237.1"/>
    </source>
</evidence>
<keyword evidence="7" id="KW-0482">Metalloprotease</keyword>
<dbReference type="InterPro" id="IPR024079">
    <property type="entry name" value="MetalloPept_cat_dom_sf"/>
</dbReference>
<dbReference type="CDD" id="cd08662">
    <property type="entry name" value="M13"/>
    <property type="match status" value="1"/>
</dbReference>
<dbReference type="PROSITE" id="PS51885">
    <property type="entry name" value="NEPRILYSIN"/>
    <property type="match status" value="1"/>
</dbReference>
<sequence>MGTAAIIGCAIFASCHSDNQQNTDILSEHIDTTVRPQDDFFDFANGGWIRKNPIPAAYKSWGIGNEVELDLYQRLKKINEDAASKQTNTDQAGGKISQKIAAFYKSGMDSVSLARQSIAILTPELSMIDSIKNLEDLIKTSGRLSAEGVSNLLGNYISQDDKNSSKMVVQFVQGGLGLPNRDYYLKEDARTVKIRAAYLIHIAQMFVLAGMDKQEAAATAQEIFNIEKQLATASKPLEALRDPYANYHKFELSALDKLQAPFNFSSYLQVQGIQVDSVVVGQPAFYKALGGLLTTVPLPQWKLYLKWHLLHHLGQFVNTDFEKENFEFYGKTMSGLKDMKPRWRRVLEVEENCMGEALGQLFVKAYFPEKAKQRYTHLVEDIRAALKDRIEQLDWMSSATKQKALYKLSKITAKVGYPDKWKDFSAMEIKQQPYVLNIISASRWWHQYEVNKLGKPVDRSEWDMTPQTYNAYYNPANNEIVLPAGIFTVPGKNDDQLDDAIVYGYAGASTIGHEITHGFDDQGRLYDANGNLSDWWTAEDAANFKKRAAVMVKQFNGYIPVDSLHINGEATLGENIADLGGILLGWEAFKKTPEYTSGKKIDGFTPAQRFFMGYALGWLYTIRPEALAQGVLTDVHSPAKFRVNGPFADVDAFYEAWNVKPGDSMYIAPENRVRIW</sequence>
<evidence type="ECO:0000256" key="2">
    <source>
        <dbReference type="ARBA" id="ARBA00007357"/>
    </source>
</evidence>
<evidence type="ECO:0000256" key="6">
    <source>
        <dbReference type="ARBA" id="ARBA00022833"/>
    </source>
</evidence>
<dbReference type="STRING" id="551991.SAMN05192529_102212"/>
<gene>
    <name evidence="10" type="ORF">SAMN05192529_102212</name>
</gene>
<dbReference type="GO" id="GO:0016485">
    <property type="term" value="P:protein processing"/>
    <property type="evidence" value="ECO:0007669"/>
    <property type="project" value="TreeGrafter"/>
</dbReference>
<dbReference type="Pfam" id="PF05649">
    <property type="entry name" value="Peptidase_M13_N"/>
    <property type="match status" value="1"/>
</dbReference>